<dbReference type="RefSeq" id="WP_005311467.1">
    <property type="nucleotide sequence ID" value="NZ_CP011340.1"/>
</dbReference>
<dbReference type="GeneID" id="97236633"/>
<name>A0A0M4D3W8_STRPR</name>
<dbReference type="OrthoDB" id="9892443at2"/>
<dbReference type="PATRIC" id="fig|38300.4.peg.2451"/>
<proteinExistence type="predicted"/>
<reference evidence="1 2" key="1">
    <citation type="submission" date="2015-08" db="EMBL/GenBank/DDBJ databases">
        <title>Genome sequence of the pristinamycin over-producing bacterium Streptomyces pristinaespiralis HCCB10218.</title>
        <authorList>
            <person name="Tian J."/>
            <person name="Yang J."/>
            <person name="Li L."/>
            <person name="Ruan L."/>
            <person name="Wei W."/>
            <person name="Zheng G."/>
            <person name="Wei Z."/>
            <person name="Yang S."/>
            <person name="Ge M."/>
            <person name="Jiang W."/>
            <person name="Lu Y."/>
        </authorList>
    </citation>
    <scope>NUCLEOTIDE SEQUENCE [LARGE SCALE GENOMIC DNA]</scope>
    <source>
        <strain evidence="1 2">HCCB 10218</strain>
    </source>
</reference>
<dbReference type="Proteomes" id="UP000060513">
    <property type="component" value="Chromosome"/>
</dbReference>
<dbReference type="AlphaFoldDB" id="A0A0M4D3W8"/>
<organism evidence="1">
    <name type="scientific">Streptomyces pristinaespiralis</name>
    <dbReference type="NCBI Taxonomy" id="38300"/>
    <lineage>
        <taxon>Bacteria</taxon>
        <taxon>Bacillati</taxon>
        <taxon>Actinomycetota</taxon>
        <taxon>Actinomycetes</taxon>
        <taxon>Kitasatosporales</taxon>
        <taxon>Streptomycetaceae</taxon>
        <taxon>Streptomyces</taxon>
    </lineage>
</organism>
<dbReference type="EMBL" id="CP011340">
    <property type="protein sequence ID" value="ALC20628.1"/>
    <property type="molecule type" value="Genomic_DNA"/>
</dbReference>
<dbReference type="KEGG" id="spri:SPRI_2322"/>
<evidence type="ECO:0000313" key="2">
    <source>
        <dbReference type="Proteomes" id="UP000060513"/>
    </source>
</evidence>
<gene>
    <name evidence="1" type="ORF">SPRI_2322</name>
</gene>
<evidence type="ECO:0000313" key="1">
    <source>
        <dbReference type="EMBL" id="ALC20628.1"/>
    </source>
</evidence>
<sequence length="68" mass="7034">MTLTTVLAAIGGIVIVIGAVARIPHAMAELVRACVPVIGACHELRAAFGRSVPQTGRKESGTSTRHLT</sequence>
<protein>
    <submittedName>
        <fullName evidence="1">Uncharacterized protein</fullName>
    </submittedName>
</protein>
<accession>A0A0M4D3W8</accession>